<dbReference type="PANTHER" id="PTHR43654">
    <property type="entry name" value="GLUTAMATE 5-KINASE"/>
    <property type="match status" value="1"/>
</dbReference>
<dbReference type="SUPFAM" id="SSF53633">
    <property type="entry name" value="Carbamate kinase-like"/>
    <property type="match status" value="1"/>
</dbReference>
<dbReference type="EC" id="2.7.2.11" evidence="8"/>
<keyword evidence="1 8" id="KW-0963">Cytoplasm</keyword>
<keyword evidence="3 8" id="KW-0641">Proline biosynthesis</keyword>
<comment type="similarity">
    <text evidence="8">Belongs to the glutamate 5-kinase family.</text>
</comment>
<feature type="binding site" evidence="8">
    <location>
        <position position="139"/>
    </location>
    <ligand>
        <name>substrate</name>
    </ligand>
</feature>
<evidence type="ECO:0000256" key="6">
    <source>
        <dbReference type="ARBA" id="ARBA00022777"/>
    </source>
</evidence>
<dbReference type="PROSITE" id="PS00902">
    <property type="entry name" value="GLUTAMATE_5_KINASE"/>
    <property type="match status" value="1"/>
</dbReference>
<dbReference type="InterPro" id="IPR036393">
    <property type="entry name" value="AceGlu_kinase-like_sf"/>
</dbReference>
<gene>
    <name evidence="8" type="primary">proB</name>
    <name evidence="10" type="ORF">METEAL_39010</name>
</gene>
<dbReference type="GO" id="GO:0005524">
    <property type="term" value="F:ATP binding"/>
    <property type="evidence" value="ECO:0007669"/>
    <property type="project" value="UniProtKB-KW"/>
</dbReference>
<feature type="binding site" evidence="8">
    <location>
        <position position="52"/>
    </location>
    <ligand>
        <name>substrate</name>
    </ligand>
</feature>
<dbReference type="Pfam" id="PF00696">
    <property type="entry name" value="AA_kinase"/>
    <property type="match status" value="1"/>
</dbReference>
<dbReference type="InterPro" id="IPR019797">
    <property type="entry name" value="Glutamate_5-kinase_CS"/>
</dbReference>
<evidence type="ECO:0000256" key="8">
    <source>
        <dbReference type="HAMAP-Rule" id="MF_00456"/>
    </source>
</evidence>
<dbReference type="GO" id="GO:0005829">
    <property type="term" value="C:cytosol"/>
    <property type="evidence" value="ECO:0007669"/>
    <property type="project" value="TreeGrafter"/>
</dbReference>
<evidence type="ECO:0000256" key="1">
    <source>
        <dbReference type="ARBA" id="ARBA00022490"/>
    </source>
</evidence>
<keyword evidence="7 8" id="KW-0067">ATP-binding</keyword>
<dbReference type="HAMAP" id="MF_00456">
    <property type="entry name" value="ProB"/>
    <property type="match status" value="1"/>
</dbReference>
<comment type="pathway">
    <text evidence="8">Amino-acid biosynthesis; L-proline biosynthesis; L-glutamate 5-semialdehyde from L-glutamate: step 1/2.</text>
</comment>
<evidence type="ECO:0000256" key="7">
    <source>
        <dbReference type="ARBA" id="ARBA00022840"/>
    </source>
</evidence>
<dbReference type="Proteomes" id="UP001238179">
    <property type="component" value="Chromosome"/>
</dbReference>
<keyword evidence="2 8" id="KW-0028">Amino-acid biosynthesis</keyword>
<evidence type="ECO:0000256" key="2">
    <source>
        <dbReference type="ARBA" id="ARBA00022605"/>
    </source>
</evidence>
<feature type="binding site" evidence="8">
    <location>
        <position position="12"/>
    </location>
    <ligand>
        <name>ATP</name>
        <dbReference type="ChEBI" id="CHEBI:30616"/>
    </ligand>
</feature>
<evidence type="ECO:0000256" key="4">
    <source>
        <dbReference type="ARBA" id="ARBA00022679"/>
    </source>
</evidence>
<evidence type="ECO:0000313" key="11">
    <source>
        <dbReference type="Proteomes" id="UP001238179"/>
    </source>
</evidence>
<dbReference type="NCBIfam" id="TIGR01027">
    <property type="entry name" value="proB"/>
    <property type="match status" value="1"/>
</dbReference>
<dbReference type="InterPro" id="IPR005715">
    <property type="entry name" value="Glu_5kinase/COase_Synthase"/>
</dbReference>
<dbReference type="EMBL" id="AP027080">
    <property type="protein sequence ID" value="BDU74727.1"/>
    <property type="molecule type" value="Genomic_DNA"/>
</dbReference>
<dbReference type="PRINTS" id="PR00474">
    <property type="entry name" value="GLU5KINASE"/>
</dbReference>
<name>A0AA48GNM5_9BACT</name>
<dbReference type="InterPro" id="IPR001048">
    <property type="entry name" value="Asp/Glu/Uridylate_kinase"/>
</dbReference>
<feature type="binding site" evidence="8">
    <location>
        <begin position="175"/>
        <end position="176"/>
    </location>
    <ligand>
        <name>ATP</name>
        <dbReference type="ChEBI" id="CHEBI:30616"/>
    </ligand>
</feature>
<feature type="domain" description="Aspartate/glutamate/uridylate kinase" evidence="9">
    <location>
        <begin position="7"/>
        <end position="239"/>
    </location>
</feature>
<comment type="catalytic activity">
    <reaction evidence="8">
        <text>L-glutamate + ATP = L-glutamyl 5-phosphate + ADP</text>
        <dbReference type="Rhea" id="RHEA:14877"/>
        <dbReference type="ChEBI" id="CHEBI:29985"/>
        <dbReference type="ChEBI" id="CHEBI:30616"/>
        <dbReference type="ChEBI" id="CHEBI:58274"/>
        <dbReference type="ChEBI" id="CHEBI:456216"/>
        <dbReference type="EC" id="2.7.2.11"/>
    </reaction>
</comment>
<sequence>MKRSAPQRIVVKAGTQVLLSEDGFPSLGRIFALVESLASLRRQGRDVLLVSSGAVGLGARRLGIPTRPGTLSLQQACAAVGQGELMALYQSAFGRLDTVCAQVLLTQEDFSDPERRANLRATLERLLKMGVIPIINENDTVATLELGRIKVFGDNDKLGALVAAGLGADLLLILSDVDGLHERNPHQDPGAPLLREVAAITPEILARAQGSGSRGRGGMATKLESARLCMESGVAVVIARGEGTGTLERVVSGEAHCTRFLAGPRPKGDPLGPWLKEAGS</sequence>
<evidence type="ECO:0000259" key="9">
    <source>
        <dbReference type="Pfam" id="PF00696"/>
    </source>
</evidence>
<keyword evidence="5 8" id="KW-0547">Nucleotide-binding</keyword>
<dbReference type="PIRSF" id="PIRSF000729">
    <property type="entry name" value="GK"/>
    <property type="match status" value="1"/>
</dbReference>
<protein>
    <recommendedName>
        <fullName evidence="8">Glutamate 5-kinase</fullName>
        <ecNumber evidence="8">2.7.2.11</ecNumber>
    </recommendedName>
    <alternativeName>
        <fullName evidence="8">Gamma-glutamyl kinase</fullName>
        <shortName evidence="8">GK</shortName>
    </alternativeName>
</protein>
<feature type="binding site" evidence="8">
    <location>
        <position position="155"/>
    </location>
    <ligand>
        <name>substrate</name>
    </ligand>
</feature>
<evidence type="ECO:0000256" key="5">
    <source>
        <dbReference type="ARBA" id="ARBA00022741"/>
    </source>
</evidence>
<comment type="subcellular location">
    <subcellularLocation>
        <location evidence="8">Cytoplasm</location>
    </subcellularLocation>
</comment>
<evidence type="ECO:0000313" key="10">
    <source>
        <dbReference type="EMBL" id="BDU74727.1"/>
    </source>
</evidence>
<keyword evidence="4 8" id="KW-0808">Transferase</keyword>
<dbReference type="GO" id="GO:0055129">
    <property type="term" value="P:L-proline biosynthetic process"/>
    <property type="evidence" value="ECO:0007669"/>
    <property type="project" value="UniProtKB-UniRule"/>
</dbReference>
<dbReference type="Gene3D" id="3.40.1160.10">
    <property type="entry name" value="Acetylglutamate kinase-like"/>
    <property type="match status" value="1"/>
</dbReference>
<dbReference type="InterPro" id="IPR041739">
    <property type="entry name" value="G5K_ProB"/>
</dbReference>
<accession>A0AA48GNM5</accession>
<keyword evidence="6 8" id="KW-0418">Kinase</keyword>
<dbReference type="KEGG" id="msil:METEAL_39010"/>
<dbReference type="PANTHER" id="PTHR43654:SF3">
    <property type="entry name" value="GLUTAMATE 5-KINASE"/>
    <property type="match status" value="1"/>
</dbReference>
<dbReference type="RefSeq" id="WP_316413400.1">
    <property type="nucleotide sequence ID" value="NZ_AP027080.1"/>
</dbReference>
<dbReference type="InterPro" id="IPR001057">
    <property type="entry name" value="Glu/AcGlu_kinase"/>
</dbReference>
<dbReference type="CDD" id="cd04242">
    <property type="entry name" value="AAK_G5K_ProB"/>
    <property type="match status" value="1"/>
</dbReference>
<comment type="function">
    <text evidence="8">Catalyzes the transfer of a phosphate group to glutamate to form L-glutamate 5-phosphate.</text>
</comment>
<organism evidence="10 11">
    <name type="scientific">Mesoterricola silvestris</name>
    <dbReference type="NCBI Taxonomy" id="2927979"/>
    <lineage>
        <taxon>Bacteria</taxon>
        <taxon>Pseudomonadati</taxon>
        <taxon>Acidobacteriota</taxon>
        <taxon>Holophagae</taxon>
        <taxon>Holophagales</taxon>
        <taxon>Holophagaceae</taxon>
        <taxon>Mesoterricola</taxon>
    </lineage>
</organism>
<reference evidence="11" key="1">
    <citation type="journal article" date="2023" name="Int. J. Syst. Evol. Microbiol.">
        <title>Mesoterricola silvestris gen. nov., sp. nov., Mesoterricola sediminis sp. nov., Geothrix oryzae sp. nov., Geothrix edaphica sp. nov., Geothrix rubra sp. nov., and Geothrix limicola sp. nov., six novel members of Acidobacteriota isolated from soils.</title>
        <authorList>
            <person name="Itoh H."/>
            <person name="Sugisawa Y."/>
            <person name="Mise K."/>
            <person name="Xu Z."/>
            <person name="Kuniyasu M."/>
            <person name="Ushijima N."/>
            <person name="Kawano K."/>
            <person name="Kobayashi E."/>
            <person name="Shiratori Y."/>
            <person name="Masuda Y."/>
            <person name="Senoo K."/>
        </authorList>
    </citation>
    <scope>NUCLEOTIDE SEQUENCE [LARGE SCALE GENOMIC DNA]</scope>
    <source>
        <strain evidence="11">W79</strain>
    </source>
</reference>
<proteinExistence type="inferred from homology"/>
<dbReference type="AlphaFoldDB" id="A0AA48GNM5"/>
<comment type="caution">
    <text evidence="8">Lacks conserved residue(s) required for the propagation of feature annotation.</text>
</comment>
<evidence type="ECO:0000256" key="3">
    <source>
        <dbReference type="ARBA" id="ARBA00022650"/>
    </source>
</evidence>
<dbReference type="FunFam" id="3.40.1160.10:FF:000018">
    <property type="entry name" value="Glutamate 5-kinase"/>
    <property type="match status" value="1"/>
</dbReference>
<dbReference type="InterPro" id="IPR011529">
    <property type="entry name" value="Glu_5kinase"/>
</dbReference>
<dbReference type="GO" id="GO:0004349">
    <property type="term" value="F:glutamate 5-kinase activity"/>
    <property type="evidence" value="ECO:0007669"/>
    <property type="project" value="UniProtKB-UniRule"/>
</dbReference>
<keyword evidence="11" id="KW-1185">Reference proteome</keyword>